<reference evidence="2" key="1">
    <citation type="submission" date="2013-09" db="EMBL/GenBank/DDBJ databases">
        <title>The Genome Sequence of Anopheles culicifacies species A.</title>
        <authorList>
            <consortium name="The Broad Institute Genomics Platform"/>
            <person name="Neafsey D.E."/>
            <person name="Besansky N."/>
            <person name="Howell P."/>
            <person name="Walton C."/>
            <person name="Young S.K."/>
            <person name="Zeng Q."/>
            <person name="Gargeya S."/>
            <person name="Fitzgerald M."/>
            <person name="Haas B."/>
            <person name="Abouelleil A."/>
            <person name="Allen A.W."/>
            <person name="Alvarado L."/>
            <person name="Arachchi H.M."/>
            <person name="Berlin A.M."/>
            <person name="Chapman S.B."/>
            <person name="Gainer-Dewar J."/>
            <person name="Goldberg J."/>
            <person name="Griggs A."/>
            <person name="Gujja S."/>
            <person name="Hansen M."/>
            <person name="Howarth C."/>
            <person name="Imamovic A."/>
            <person name="Ireland A."/>
            <person name="Larimer J."/>
            <person name="McCowan C."/>
            <person name="Murphy C."/>
            <person name="Pearson M."/>
            <person name="Poon T.W."/>
            <person name="Priest M."/>
            <person name="Roberts A."/>
            <person name="Saif S."/>
            <person name="Shea T."/>
            <person name="Sisk P."/>
            <person name="Sykes S."/>
            <person name="Wortman J."/>
            <person name="Nusbaum C."/>
            <person name="Birren B."/>
        </authorList>
    </citation>
    <scope>NUCLEOTIDE SEQUENCE [LARGE SCALE GENOMIC DNA]</scope>
    <source>
        <strain evidence="2">A-37</strain>
    </source>
</reference>
<organism evidence="1 2">
    <name type="scientific">Anopheles culicifacies</name>
    <dbReference type="NCBI Taxonomy" id="139723"/>
    <lineage>
        <taxon>Eukaryota</taxon>
        <taxon>Metazoa</taxon>
        <taxon>Ecdysozoa</taxon>
        <taxon>Arthropoda</taxon>
        <taxon>Hexapoda</taxon>
        <taxon>Insecta</taxon>
        <taxon>Pterygota</taxon>
        <taxon>Neoptera</taxon>
        <taxon>Endopterygota</taxon>
        <taxon>Diptera</taxon>
        <taxon>Nematocera</taxon>
        <taxon>Culicoidea</taxon>
        <taxon>Culicidae</taxon>
        <taxon>Anophelinae</taxon>
        <taxon>Anopheles</taxon>
        <taxon>culicifacies species complex</taxon>
    </lineage>
</organism>
<dbReference type="EnsemblMetazoa" id="ACUA015715-RA">
    <property type="protein sequence ID" value="ACUA015715-PA"/>
    <property type="gene ID" value="ACUA015715"/>
</dbReference>
<keyword evidence="2" id="KW-1185">Reference proteome</keyword>
<protein>
    <submittedName>
        <fullName evidence="1">Uncharacterized protein</fullName>
    </submittedName>
</protein>
<sequence>MENVTSRSSGRKTVYTVCPQHQRDVTPGEIDSCRLSTSSTPPPASCLGAAAACEWMLANHERIAKPRLTQNAPGVGILHIGISQHKMCSHFWRDNRIQKRALNEAE</sequence>
<dbReference type="VEuPathDB" id="VectorBase:ACUA015715"/>
<dbReference type="Proteomes" id="UP000075883">
    <property type="component" value="Unassembled WGS sequence"/>
</dbReference>
<evidence type="ECO:0000313" key="2">
    <source>
        <dbReference type="Proteomes" id="UP000075883"/>
    </source>
</evidence>
<evidence type="ECO:0000313" key="1">
    <source>
        <dbReference type="EnsemblMetazoa" id="ACUA015715-PA"/>
    </source>
</evidence>
<name>A0A182MDN3_9DIPT</name>
<proteinExistence type="predicted"/>
<reference evidence="1" key="2">
    <citation type="submission" date="2020-05" db="UniProtKB">
        <authorList>
            <consortium name="EnsemblMetazoa"/>
        </authorList>
    </citation>
    <scope>IDENTIFICATION</scope>
    <source>
        <strain evidence="1">A-37</strain>
    </source>
</reference>
<dbReference type="AlphaFoldDB" id="A0A182MDN3"/>
<dbReference type="EMBL" id="AXCM01003020">
    <property type="status" value="NOT_ANNOTATED_CDS"/>
    <property type="molecule type" value="Genomic_DNA"/>
</dbReference>
<accession>A0A182MDN3</accession>